<organism evidence="1">
    <name type="scientific">candidate division TA06 bacterium ADurb.Bin417</name>
    <dbReference type="NCBI Taxonomy" id="1852828"/>
    <lineage>
        <taxon>Bacteria</taxon>
        <taxon>Bacteria division TA06</taxon>
    </lineage>
</organism>
<dbReference type="InterPro" id="IPR011043">
    <property type="entry name" value="Gal_Oxase/kelch_b-propeller"/>
</dbReference>
<dbReference type="EMBL" id="MWAK01000143">
    <property type="protein sequence ID" value="OPZ91927.1"/>
    <property type="molecule type" value="Genomic_DNA"/>
</dbReference>
<gene>
    <name evidence="1" type="ORF">BWY73_00980</name>
</gene>
<sequence length="81" mass="8988">MPGLQVAADGLIYGCGGSDNQPVVFRYDRRSGRFETLGEIRTSAGGEVCFRTHDLEVVGNTIYVGETDNPSRTNYLWECRI</sequence>
<comment type="caution">
    <text evidence="1">The sequence shown here is derived from an EMBL/GenBank/DDBJ whole genome shotgun (WGS) entry which is preliminary data.</text>
</comment>
<evidence type="ECO:0000313" key="1">
    <source>
        <dbReference type="EMBL" id="OPZ91927.1"/>
    </source>
</evidence>
<name>A0A1V5MFA4_UNCT6</name>
<reference evidence="1" key="1">
    <citation type="submission" date="2017-02" db="EMBL/GenBank/DDBJ databases">
        <title>Delving into the versatile metabolic prowess of the omnipresent phylum Bacteroidetes.</title>
        <authorList>
            <person name="Nobu M.K."/>
            <person name="Mei R."/>
            <person name="Narihiro T."/>
            <person name="Kuroda K."/>
            <person name="Liu W.-T."/>
        </authorList>
    </citation>
    <scope>NUCLEOTIDE SEQUENCE</scope>
    <source>
        <strain evidence="1">ADurb.Bin417</strain>
    </source>
</reference>
<dbReference type="Proteomes" id="UP000485484">
    <property type="component" value="Unassembled WGS sequence"/>
</dbReference>
<accession>A0A1V5MFA4</accession>
<evidence type="ECO:0008006" key="2">
    <source>
        <dbReference type="Google" id="ProtNLM"/>
    </source>
</evidence>
<dbReference type="AlphaFoldDB" id="A0A1V5MFA4"/>
<dbReference type="SUPFAM" id="SSF50965">
    <property type="entry name" value="Galactose oxidase, central domain"/>
    <property type="match status" value="1"/>
</dbReference>
<proteinExistence type="predicted"/>
<protein>
    <recommendedName>
        <fullName evidence="2">Kelch motif protein</fullName>
    </recommendedName>
</protein>